<protein>
    <submittedName>
        <fullName evidence="4">LytR family transcriptional regulator</fullName>
    </submittedName>
</protein>
<dbReference type="NCBIfam" id="TIGR00350">
    <property type="entry name" value="lytR_cpsA_psr"/>
    <property type="match status" value="1"/>
</dbReference>
<dbReference type="EMBL" id="CP013655">
    <property type="protein sequence ID" value="ALS35878.1"/>
    <property type="molecule type" value="Genomic_DNA"/>
</dbReference>
<evidence type="ECO:0000313" key="4">
    <source>
        <dbReference type="EMBL" id="ALS35878.1"/>
    </source>
</evidence>
<dbReference type="AlphaFoldDB" id="A0A0U2WKU3"/>
<feature type="domain" description="Cell envelope-related transcriptional attenuator" evidence="3">
    <location>
        <begin position="82"/>
        <end position="225"/>
    </location>
</feature>
<dbReference type="KEGG" id="erx:ATZ35_01525"/>
<gene>
    <name evidence="4" type="ORF">ATZ35_01525</name>
</gene>
<comment type="similarity">
    <text evidence="1">Belongs to the LytR/CpsA/Psr (LCP) family.</text>
</comment>
<name>A0A0U2WKU3_9ENTE</name>
<dbReference type="RefSeq" id="WP_208928869.1">
    <property type="nucleotide sequence ID" value="NZ_CP013655.1"/>
</dbReference>
<evidence type="ECO:0000256" key="1">
    <source>
        <dbReference type="ARBA" id="ARBA00006068"/>
    </source>
</evidence>
<evidence type="ECO:0000313" key="5">
    <source>
        <dbReference type="Proteomes" id="UP000067523"/>
    </source>
</evidence>
<organism evidence="4 5">
    <name type="scientific">Enterococcus rotai</name>
    <dbReference type="NCBI Taxonomy" id="118060"/>
    <lineage>
        <taxon>Bacteria</taxon>
        <taxon>Bacillati</taxon>
        <taxon>Bacillota</taxon>
        <taxon>Bacilli</taxon>
        <taxon>Lactobacillales</taxon>
        <taxon>Enterococcaceae</taxon>
        <taxon>Enterococcus</taxon>
    </lineage>
</organism>
<accession>A0A0U2WKU3</accession>
<sequence length="376" mass="41612">MNLWKKVILTALGLVLVSVAGFCAYGIKMYSDATGTVKGVYESIDRTSKRRETAVNIDAQEPFSVLLMGIDTGDLGRTEQGRSDTTMVVTINPKEKKSTMISLDRDILTDIVGYGTEDKLNHAYAFGGAKMAIDTVENLLDIPIDNYVSINMKGMKDLIDAVGGIEVDNPFEFTLDGITVPKGHIKLDSETGLAYARMREEDPEGDIGRQRRQREVVEKIVNKVISLDGVAKYRKILDAVKDNVKTDLTWDNMVDIQKKYMPAFKDIDSLQLEGEGQEIGGIYYQILDPTKLYDIQTDLRAQLGLPENKKMQAQDNSNYNSYINGNEAGSYEYGGNGVSDASNSYNYTQDAAGVDPNNYTDQNVIAEETPYSGDGY</sequence>
<dbReference type="STRING" id="118060.ATZ35_01525"/>
<proteinExistence type="inferred from homology"/>
<reference evidence="5" key="1">
    <citation type="submission" date="2015-12" db="EMBL/GenBank/DDBJ databases">
        <authorList>
            <person name="Lauer A."/>
            <person name="Humrighouse B."/>
            <person name="Loparev V."/>
            <person name="Shewmaker P.L."/>
            <person name="Whitney A.M."/>
            <person name="McLaughlin R.W."/>
        </authorList>
    </citation>
    <scope>NUCLEOTIDE SEQUENCE [LARGE SCALE GENOMIC DNA]</scope>
    <source>
        <strain evidence="5">LMG 26678</strain>
    </source>
</reference>
<dbReference type="PANTHER" id="PTHR33392">
    <property type="entry name" value="POLYISOPRENYL-TEICHOIC ACID--PEPTIDOGLYCAN TEICHOIC ACID TRANSFERASE TAGU"/>
    <property type="match status" value="1"/>
</dbReference>
<feature type="region of interest" description="Disordered" evidence="2">
    <location>
        <begin position="347"/>
        <end position="376"/>
    </location>
</feature>
<dbReference type="PANTHER" id="PTHR33392:SF6">
    <property type="entry name" value="POLYISOPRENYL-TEICHOIC ACID--PEPTIDOGLYCAN TEICHOIC ACID TRANSFERASE TAGU"/>
    <property type="match status" value="1"/>
</dbReference>
<keyword evidence="5" id="KW-1185">Reference proteome</keyword>
<dbReference type="Proteomes" id="UP000067523">
    <property type="component" value="Chromosome"/>
</dbReference>
<dbReference type="Pfam" id="PF03816">
    <property type="entry name" value="LytR_cpsA_psr"/>
    <property type="match status" value="1"/>
</dbReference>
<evidence type="ECO:0000256" key="2">
    <source>
        <dbReference type="SAM" id="MobiDB-lite"/>
    </source>
</evidence>
<dbReference type="InterPro" id="IPR050922">
    <property type="entry name" value="LytR/CpsA/Psr_CW_biosynth"/>
</dbReference>
<dbReference type="Gene3D" id="3.40.630.190">
    <property type="entry name" value="LCP protein"/>
    <property type="match status" value="1"/>
</dbReference>
<evidence type="ECO:0000259" key="3">
    <source>
        <dbReference type="Pfam" id="PF03816"/>
    </source>
</evidence>
<dbReference type="InterPro" id="IPR004474">
    <property type="entry name" value="LytR_CpsA_psr"/>
</dbReference>